<name>C5FFT8_ARTOC</name>
<evidence type="ECO:0000313" key="3">
    <source>
        <dbReference type="EMBL" id="EEQ29623.1"/>
    </source>
</evidence>
<accession>C5FFT8</accession>
<protein>
    <submittedName>
        <fullName evidence="3">Uncharacterized protein</fullName>
    </submittedName>
</protein>
<keyword evidence="1" id="KW-0175">Coiled coil</keyword>
<gene>
    <name evidence="3" type="ORF">MCYG_02442</name>
</gene>
<dbReference type="HOGENOM" id="CLU_967065_0_0_1"/>
<dbReference type="AlphaFoldDB" id="C5FFT8"/>
<evidence type="ECO:0000256" key="1">
    <source>
        <dbReference type="SAM" id="Coils"/>
    </source>
</evidence>
<sequence>MGRTKRSGSISMRDAGQAGIKKPRSNLKQSVSTSRMGRHESTNDVLGSEYGVSEGDDWSDDGQNGLDDARNALKNLQAAIEKAERNDTFAKDMEKKVRIDEGRLRNMVKKEEDEWHNEVENFQSQFSSLVKMVLSSKKNKVDLTSSGLAEVTTSDAMQSAGDHPLYLKTQGLLESARALINGVDSISTHASEIKLPQDPREGFEKDTAEARRLIVHGAEATAMALEKQLVYNKSNTRQASERKLRDREEEEFLSDSNLQAMFEMGREGLNESAEDGQRAQSWGFVAHQLQKGMRELVKALPGH</sequence>
<dbReference type="GeneID" id="9223367"/>
<dbReference type="VEuPathDB" id="FungiDB:MCYG_02442"/>
<dbReference type="OMA" id="DTFAKDM"/>
<feature type="region of interest" description="Disordered" evidence="2">
    <location>
        <begin position="1"/>
        <end position="66"/>
    </location>
</feature>
<dbReference type="Proteomes" id="UP000002035">
    <property type="component" value="Unassembled WGS sequence"/>
</dbReference>
<proteinExistence type="predicted"/>
<dbReference type="EMBL" id="DS995702">
    <property type="protein sequence ID" value="EEQ29623.1"/>
    <property type="molecule type" value="Genomic_DNA"/>
</dbReference>
<reference evidence="4" key="1">
    <citation type="journal article" date="2012" name="MBio">
        <title>Comparative genome analysis of Trichophyton rubrum and related dermatophytes reveals candidate genes involved in infection.</title>
        <authorList>
            <person name="Martinez D.A."/>
            <person name="Oliver B.G."/>
            <person name="Graeser Y."/>
            <person name="Goldberg J.M."/>
            <person name="Li W."/>
            <person name="Martinez-Rossi N.M."/>
            <person name="Monod M."/>
            <person name="Shelest E."/>
            <person name="Barton R.C."/>
            <person name="Birch E."/>
            <person name="Brakhage A.A."/>
            <person name="Chen Z."/>
            <person name="Gurr S.J."/>
            <person name="Heiman D."/>
            <person name="Heitman J."/>
            <person name="Kosti I."/>
            <person name="Rossi A."/>
            <person name="Saif S."/>
            <person name="Samalova M."/>
            <person name="Saunders C.W."/>
            <person name="Shea T."/>
            <person name="Summerbell R.C."/>
            <person name="Xu J."/>
            <person name="Young S."/>
            <person name="Zeng Q."/>
            <person name="Birren B.W."/>
            <person name="Cuomo C.A."/>
            <person name="White T.C."/>
        </authorList>
    </citation>
    <scope>NUCLEOTIDE SEQUENCE [LARGE SCALE GENOMIC DNA]</scope>
    <source>
        <strain evidence="4">ATCC MYA-4605 / CBS 113480</strain>
    </source>
</reference>
<organism evidence="3 4">
    <name type="scientific">Arthroderma otae (strain ATCC MYA-4605 / CBS 113480)</name>
    <name type="common">Microsporum canis</name>
    <dbReference type="NCBI Taxonomy" id="554155"/>
    <lineage>
        <taxon>Eukaryota</taxon>
        <taxon>Fungi</taxon>
        <taxon>Dikarya</taxon>
        <taxon>Ascomycota</taxon>
        <taxon>Pezizomycotina</taxon>
        <taxon>Eurotiomycetes</taxon>
        <taxon>Eurotiomycetidae</taxon>
        <taxon>Onygenales</taxon>
        <taxon>Arthrodermataceae</taxon>
        <taxon>Microsporum</taxon>
    </lineage>
</organism>
<keyword evidence="4" id="KW-1185">Reference proteome</keyword>
<dbReference type="OrthoDB" id="4207186at2759"/>
<feature type="coiled-coil region" evidence="1">
    <location>
        <begin position="66"/>
        <end position="93"/>
    </location>
</feature>
<dbReference type="eggNOG" id="ENOG502T3GG">
    <property type="taxonomic scope" value="Eukaryota"/>
</dbReference>
<dbReference type="STRING" id="554155.C5FFT8"/>
<dbReference type="RefSeq" id="XP_002849508.1">
    <property type="nucleotide sequence ID" value="XM_002849462.1"/>
</dbReference>
<evidence type="ECO:0000313" key="4">
    <source>
        <dbReference type="Proteomes" id="UP000002035"/>
    </source>
</evidence>
<evidence type="ECO:0000256" key="2">
    <source>
        <dbReference type="SAM" id="MobiDB-lite"/>
    </source>
</evidence>
<feature type="compositionally biased region" description="Polar residues" evidence="2">
    <location>
        <begin position="26"/>
        <end position="35"/>
    </location>
</feature>